<organism evidence="2 3">
    <name type="scientific">Candidatus Lactobacillus pullistercoris</name>
    <dbReference type="NCBI Taxonomy" id="2838636"/>
    <lineage>
        <taxon>Bacteria</taxon>
        <taxon>Bacillati</taxon>
        <taxon>Bacillota</taxon>
        <taxon>Bacilli</taxon>
        <taxon>Lactobacillales</taxon>
        <taxon>Lactobacillaceae</taxon>
        <taxon>Lactobacillus</taxon>
    </lineage>
</organism>
<dbReference type="EMBL" id="JAHLFT010000001">
    <property type="protein sequence ID" value="MBU3827570.1"/>
    <property type="molecule type" value="Genomic_DNA"/>
</dbReference>
<reference evidence="2" key="1">
    <citation type="journal article" date="2021" name="PeerJ">
        <title>Extensive microbial diversity within the chicken gut microbiome revealed by metagenomics and culture.</title>
        <authorList>
            <person name="Gilroy R."/>
            <person name="Ravi A."/>
            <person name="Getino M."/>
            <person name="Pursley I."/>
            <person name="Horton D.L."/>
            <person name="Alikhan N.F."/>
            <person name="Baker D."/>
            <person name="Gharbi K."/>
            <person name="Hall N."/>
            <person name="Watson M."/>
            <person name="Adriaenssens E.M."/>
            <person name="Foster-Nyarko E."/>
            <person name="Jarju S."/>
            <person name="Secka A."/>
            <person name="Antonio M."/>
            <person name="Oren A."/>
            <person name="Chaudhuri R.R."/>
            <person name="La Ragione R."/>
            <person name="Hildebrand F."/>
            <person name="Pallen M.J."/>
        </authorList>
    </citation>
    <scope>NUCLEOTIDE SEQUENCE</scope>
    <source>
        <strain evidence="2">F6-686</strain>
    </source>
</reference>
<keyword evidence="1" id="KW-0732">Signal</keyword>
<sequence length="321" mass="37433">MIKNKHFLAVIMIFLAFFTAACSKQNETNHDSSSHSASKTQVVHKNVRKTQKTTLKLAKTKSRVIKSEFYSPILHKNWHYAVYLPAGYSFKEKQNFPVLYMMHGVYGKYDNLLQYGNSEKLLNRVMSHTKRRMVVVFIDGFDSFYVNQKMGMQMEDAIIKDLLPVMQKKYHLSTDREKNCIGGISMGGYGAARFSLKYPQKFKSAALISPAVWKNLPVSNPIRQNVSSFQDNGQHWSDKRYRELFPTQYLNKKSQDVNFFVETTSSDTTVPVKYVDNFVNKLCANKNKVKYIRDQGDNHGWIYWNKALPHFYRWTLKQLNK</sequence>
<evidence type="ECO:0000256" key="1">
    <source>
        <dbReference type="SAM" id="SignalP"/>
    </source>
</evidence>
<dbReference type="Proteomes" id="UP000823844">
    <property type="component" value="Unassembled WGS sequence"/>
</dbReference>
<dbReference type="PROSITE" id="PS51257">
    <property type="entry name" value="PROKAR_LIPOPROTEIN"/>
    <property type="match status" value="1"/>
</dbReference>
<feature type="signal peptide" evidence="1">
    <location>
        <begin position="1"/>
        <end position="23"/>
    </location>
</feature>
<feature type="chain" id="PRO_5039096598" evidence="1">
    <location>
        <begin position="24"/>
        <end position="321"/>
    </location>
</feature>
<dbReference type="Gene3D" id="3.40.50.1820">
    <property type="entry name" value="alpha/beta hydrolase"/>
    <property type="match status" value="1"/>
</dbReference>
<dbReference type="InterPro" id="IPR029058">
    <property type="entry name" value="AB_hydrolase_fold"/>
</dbReference>
<dbReference type="SUPFAM" id="SSF53474">
    <property type="entry name" value="alpha/beta-Hydrolases"/>
    <property type="match status" value="1"/>
</dbReference>
<dbReference type="AlphaFoldDB" id="A0A9E2NT32"/>
<name>A0A9E2NT32_9LACO</name>
<comment type="caution">
    <text evidence="2">The sequence shown here is derived from an EMBL/GenBank/DDBJ whole genome shotgun (WGS) entry which is preliminary data.</text>
</comment>
<reference evidence="2" key="2">
    <citation type="submission" date="2021-04" db="EMBL/GenBank/DDBJ databases">
        <authorList>
            <person name="Gilroy R."/>
        </authorList>
    </citation>
    <scope>NUCLEOTIDE SEQUENCE</scope>
    <source>
        <strain evidence="2">F6-686</strain>
    </source>
</reference>
<proteinExistence type="predicted"/>
<protein>
    <submittedName>
        <fullName evidence="2">Prolyl oligopeptidase family serine peptidase</fullName>
    </submittedName>
</protein>
<gene>
    <name evidence="2" type="ORF">H9806_00030</name>
</gene>
<evidence type="ECO:0000313" key="3">
    <source>
        <dbReference type="Proteomes" id="UP000823844"/>
    </source>
</evidence>
<dbReference type="PANTHER" id="PTHR48098:SF1">
    <property type="entry name" value="DIACYLGLYCEROL ACYLTRANSFERASE_MYCOLYLTRANSFERASE AG85A"/>
    <property type="match status" value="1"/>
</dbReference>
<dbReference type="Pfam" id="PF00756">
    <property type="entry name" value="Esterase"/>
    <property type="match status" value="1"/>
</dbReference>
<evidence type="ECO:0000313" key="2">
    <source>
        <dbReference type="EMBL" id="MBU3827570.1"/>
    </source>
</evidence>
<dbReference type="InterPro" id="IPR000801">
    <property type="entry name" value="Esterase-like"/>
</dbReference>
<dbReference type="InterPro" id="IPR050583">
    <property type="entry name" value="Mycobacterial_A85_antigen"/>
</dbReference>
<dbReference type="PANTHER" id="PTHR48098">
    <property type="entry name" value="ENTEROCHELIN ESTERASE-RELATED"/>
    <property type="match status" value="1"/>
</dbReference>
<accession>A0A9E2NT32</accession>